<protein>
    <submittedName>
        <fullName evidence="2">Uncharacterized protein</fullName>
    </submittedName>
</protein>
<reference evidence="2 3" key="1">
    <citation type="submission" date="2015-09" db="EMBL/GenBank/DDBJ databases">
        <title>Sorangium comparison.</title>
        <authorList>
            <person name="Zaburannyi N."/>
            <person name="Bunk B."/>
            <person name="Overmann J."/>
            <person name="Mueller R."/>
        </authorList>
    </citation>
    <scope>NUCLEOTIDE SEQUENCE [LARGE SCALE GENOMIC DNA]</scope>
    <source>
        <strain evidence="2 3">So ce836</strain>
    </source>
</reference>
<organism evidence="2 3">
    <name type="scientific">Sorangium cellulosum</name>
    <name type="common">Polyangium cellulosum</name>
    <dbReference type="NCBI Taxonomy" id="56"/>
    <lineage>
        <taxon>Bacteria</taxon>
        <taxon>Pseudomonadati</taxon>
        <taxon>Myxococcota</taxon>
        <taxon>Polyangia</taxon>
        <taxon>Polyangiales</taxon>
        <taxon>Polyangiaceae</taxon>
        <taxon>Sorangium</taxon>
    </lineage>
</organism>
<proteinExistence type="predicted"/>
<dbReference type="EMBL" id="CP012672">
    <property type="protein sequence ID" value="AUX29964.1"/>
    <property type="molecule type" value="Genomic_DNA"/>
</dbReference>
<gene>
    <name evidence="2" type="ORF">SOCE836_020590</name>
</gene>
<accession>A0A4P2QJ37</accession>
<dbReference type="Proteomes" id="UP000295497">
    <property type="component" value="Chromosome"/>
</dbReference>
<evidence type="ECO:0000256" key="1">
    <source>
        <dbReference type="SAM" id="MobiDB-lite"/>
    </source>
</evidence>
<feature type="region of interest" description="Disordered" evidence="1">
    <location>
        <begin position="1"/>
        <end position="22"/>
    </location>
</feature>
<name>A0A4P2QJ37_SORCE</name>
<dbReference type="RefSeq" id="WP_129574033.1">
    <property type="nucleotide sequence ID" value="NZ_CP012672.1"/>
</dbReference>
<evidence type="ECO:0000313" key="3">
    <source>
        <dbReference type="Proteomes" id="UP000295497"/>
    </source>
</evidence>
<sequence>MRTSASARSSSASGAARAQRSAVVDAAAREVRIAEGDERRDVLRGQLERLGQELDGAIVAIMVPRDGGEAAEEHGVRL</sequence>
<evidence type="ECO:0000313" key="2">
    <source>
        <dbReference type="EMBL" id="AUX29964.1"/>
    </source>
</evidence>
<dbReference type="AlphaFoldDB" id="A0A4P2QJ37"/>